<organism evidence="2">
    <name type="scientific">marine sediment metagenome</name>
    <dbReference type="NCBI Taxonomy" id="412755"/>
    <lineage>
        <taxon>unclassified sequences</taxon>
        <taxon>metagenomes</taxon>
        <taxon>ecological metagenomes</taxon>
    </lineage>
</organism>
<dbReference type="AlphaFoldDB" id="A0A0F9U094"/>
<evidence type="ECO:0000313" key="2">
    <source>
        <dbReference type="EMBL" id="KKN86660.1"/>
    </source>
</evidence>
<reference evidence="2" key="1">
    <citation type="journal article" date="2015" name="Nature">
        <title>Complex archaea that bridge the gap between prokaryotes and eukaryotes.</title>
        <authorList>
            <person name="Spang A."/>
            <person name="Saw J.H."/>
            <person name="Jorgensen S.L."/>
            <person name="Zaremba-Niedzwiedzka K."/>
            <person name="Martijn J."/>
            <person name="Lind A.E."/>
            <person name="van Eijk R."/>
            <person name="Schleper C."/>
            <person name="Guy L."/>
            <person name="Ettema T.J."/>
        </authorList>
    </citation>
    <scope>NUCLEOTIDE SEQUENCE</scope>
</reference>
<gene>
    <name evidence="2" type="ORF">LCGC14_0266230</name>
</gene>
<evidence type="ECO:0000256" key="1">
    <source>
        <dbReference type="SAM" id="Coils"/>
    </source>
</evidence>
<dbReference type="EMBL" id="LAZR01000145">
    <property type="protein sequence ID" value="KKN86660.1"/>
    <property type="molecule type" value="Genomic_DNA"/>
</dbReference>
<name>A0A0F9U094_9ZZZZ</name>
<protein>
    <submittedName>
        <fullName evidence="2">Uncharacterized protein</fullName>
    </submittedName>
</protein>
<keyword evidence="1" id="KW-0175">Coiled coil</keyword>
<sequence>MSVSSYQNKVNQTNSQIADLMKRQVAERKKEVDLNSKINDLSKKAFSLKNLATFQSYQRQIDTKSKELIRVSAKVADFEKKLADKRKELSRNQDSLTKAIDTATKKRQSKELNFLKEKEKINRSELSNIRNLNSEIQRQQNIFENYQVPENLLTDDDVDYSLKELTELHDRINSVLEKLEKLGYGQEIIFDEIEELKSKSKKISKKDLKMMLIGKIVSFGMGKIDTDLAAQIFEEITSVDLTKLGA</sequence>
<proteinExistence type="predicted"/>
<feature type="coiled-coil region" evidence="1">
    <location>
        <begin position="68"/>
        <end position="135"/>
    </location>
</feature>
<comment type="caution">
    <text evidence="2">The sequence shown here is derived from an EMBL/GenBank/DDBJ whole genome shotgun (WGS) entry which is preliminary data.</text>
</comment>
<accession>A0A0F9U094</accession>